<accession>X1SBS9</accession>
<dbReference type="EMBL" id="BARW01009130">
    <property type="protein sequence ID" value="GAI76561.1"/>
    <property type="molecule type" value="Genomic_DNA"/>
</dbReference>
<keyword evidence="3" id="KW-0472">Membrane</keyword>
<dbReference type="GO" id="GO:0006310">
    <property type="term" value="P:DNA recombination"/>
    <property type="evidence" value="ECO:0007669"/>
    <property type="project" value="UniProtKB-KW"/>
</dbReference>
<gene>
    <name evidence="4" type="ORF">S12H4_18475</name>
</gene>
<evidence type="ECO:0000313" key="4">
    <source>
        <dbReference type="EMBL" id="GAI76561.1"/>
    </source>
</evidence>
<evidence type="ECO:0000256" key="3">
    <source>
        <dbReference type="SAM" id="Phobius"/>
    </source>
</evidence>
<evidence type="ECO:0008006" key="5">
    <source>
        <dbReference type="Google" id="ProtNLM"/>
    </source>
</evidence>
<dbReference type="PANTHER" id="PTHR30563">
    <property type="entry name" value="DNA RECOMBINATION PROTEIN RMUC"/>
    <property type="match status" value="1"/>
</dbReference>
<protein>
    <recommendedName>
        <fullName evidence="5">DNA recombination protein RmuC</fullName>
    </recommendedName>
</protein>
<dbReference type="Pfam" id="PF02646">
    <property type="entry name" value="RmuC"/>
    <property type="match status" value="1"/>
</dbReference>
<comment type="caution">
    <text evidence="4">The sequence shown here is derived from an EMBL/GenBank/DDBJ whole genome shotgun (WGS) entry which is preliminary data.</text>
</comment>
<dbReference type="InterPro" id="IPR003798">
    <property type="entry name" value="DNA_recombination_RmuC"/>
</dbReference>
<dbReference type="AlphaFoldDB" id="X1SBS9"/>
<sequence>MEIVILILLVVLLVILVAFFLWYRFRQDQRWKEQSDILSKTVGERIADTTKVFGDVKERLGELAQRTEQIQEVGKDISNLQEILRAPKFRGGFGELLLERLLADILPRHNYSLQYRFRDGETVDAVIRIGENLVPIDSKFPLEDFERILASESEEEQATLRRQFTRTIKKHIDDVAKYILPDEKTFDFALMYIPAENVYYETILRGQHEESEIYSYSLQKRVIPVSPNTFYAYLQAIVLGLKGLHIEKTARDILGH</sequence>
<name>X1SBS9_9ZZZZ</name>
<evidence type="ECO:0000256" key="2">
    <source>
        <dbReference type="ARBA" id="ARBA00023172"/>
    </source>
</evidence>
<feature type="non-terminal residue" evidence="4">
    <location>
        <position position="256"/>
    </location>
</feature>
<dbReference type="PANTHER" id="PTHR30563:SF0">
    <property type="entry name" value="DNA RECOMBINATION PROTEIN RMUC"/>
    <property type="match status" value="1"/>
</dbReference>
<proteinExistence type="predicted"/>
<feature type="transmembrane region" description="Helical" evidence="3">
    <location>
        <begin position="6"/>
        <end position="25"/>
    </location>
</feature>
<organism evidence="4">
    <name type="scientific">marine sediment metagenome</name>
    <dbReference type="NCBI Taxonomy" id="412755"/>
    <lineage>
        <taxon>unclassified sequences</taxon>
        <taxon>metagenomes</taxon>
        <taxon>ecological metagenomes</taxon>
    </lineage>
</organism>
<keyword evidence="3" id="KW-0812">Transmembrane</keyword>
<reference evidence="4" key="1">
    <citation type="journal article" date="2014" name="Front. Microbiol.">
        <title>High frequency of phylogenetically diverse reductive dehalogenase-homologous genes in deep subseafloor sedimentary metagenomes.</title>
        <authorList>
            <person name="Kawai M."/>
            <person name="Futagami T."/>
            <person name="Toyoda A."/>
            <person name="Takaki Y."/>
            <person name="Nishi S."/>
            <person name="Hori S."/>
            <person name="Arai W."/>
            <person name="Tsubouchi T."/>
            <person name="Morono Y."/>
            <person name="Uchiyama I."/>
            <person name="Ito T."/>
            <person name="Fujiyama A."/>
            <person name="Inagaki F."/>
            <person name="Takami H."/>
        </authorList>
    </citation>
    <scope>NUCLEOTIDE SEQUENCE</scope>
    <source>
        <strain evidence="4">Expedition CK06-06</strain>
    </source>
</reference>
<keyword evidence="2" id="KW-0233">DNA recombination</keyword>
<evidence type="ECO:0000256" key="1">
    <source>
        <dbReference type="ARBA" id="ARBA00023054"/>
    </source>
</evidence>
<keyword evidence="3" id="KW-1133">Transmembrane helix</keyword>
<keyword evidence="1" id="KW-0175">Coiled coil</keyword>